<accession>A0A7M5VAV0</accession>
<keyword evidence="2" id="KW-1185">Reference proteome</keyword>
<proteinExistence type="predicted"/>
<dbReference type="EnsemblMetazoa" id="CLYHEMT005745.1">
    <property type="protein sequence ID" value="CLYHEMP005745.1"/>
    <property type="gene ID" value="CLYHEMG005745"/>
</dbReference>
<evidence type="ECO:0000313" key="1">
    <source>
        <dbReference type="EnsemblMetazoa" id="CLYHEMP005745.1"/>
    </source>
</evidence>
<evidence type="ECO:0000313" key="2">
    <source>
        <dbReference type="Proteomes" id="UP000594262"/>
    </source>
</evidence>
<dbReference type="Proteomes" id="UP000594262">
    <property type="component" value="Unplaced"/>
</dbReference>
<sequence>MKTALLGLNDDSLPRVRLIPENTGNITPNHFVIEGKIVGNLRKSMDASFNNNTFTVSEWTSQSHFIRNIVWVYNRIDNSNKLTLKCRKGFYYSPKNSLSSAINASHDFVIFAVEHKNRRSISLTLCQLVDDFNPAMDRTGRDLGTICELEEEHCYAKDFDIKLSTNEKTLSLMVKTFNKENKEHKRDVHIFRSLFSSDNCLSVERVLTIDAMSMGVWSNDFVFNINADKILMFLVDGVVVYSLHTQSVIAKHYIKEMFFRFEWAHDLKHGEILIHFAEKRTKLNVYSINYLEKTLSLITTVNVSDFIPKHLSFSFRCQKLFNQVTSGTSLLILARRDVYLIDPFTGHLLQKITSDVSRPNISVRNVQLNWCSNEVVVFYSDVDNKLFGQVFKLKTRLVERLLHSALKVVLLDYSINDLVQMNLPKSIKDRFFK</sequence>
<organism evidence="1 2">
    <name type="scientific">Clytia hemisphaerica</name>
    <dbReference type="NCBI Taxonomy" id="252671"/>
    <lineage>
        <taxon>Eukaryota</taxon>
        <taxon>Metazoa</taxon>
        <taxon>Cnidaria</taxon>
        <taxon>Hydrozoa</taxon>
        <taxon>Hydroidolina</taxon>
        <taxon>Leptothecata</taxon>
        <taxon>Obeliida</taxon>
        <taxon>Clytiidae</taxon>
        <taxon>Clytia</taxon>
    </lineage>
</organism>
<protein>
    <submittedName>
        <fullName evidence="1">Uncharacterized protein</fullName>
    </submittedName>
</protein>
<reference evidence="1" key="1">
    <citation type="submission" date="2021-01" db="UniProtKB">
        <authorList>
            <consortium name="EnsemblMetazoa"/>
        </authorList>
    </citation>
    <scope>IDENTIFICATION</scope>
</reference>
<dbReference type="GeneID" id="136799069"/>
<dbReference type="RefSeq" id="XP_066911850.1">
    <property type="nucleotide sequence ID" value="XM_067055749.1"/>
</dbReference>
<name>A0A7M5VAV0_9CNID</name>
<dbReference type="AlphaFoldDB" id="A0A7M5VAV0"/>